<keyword evidence="3" id="KW-0804">Transcription</keyword>
<dbReference type="PROSITE" id="PS50977">
    <property type="entry name" value="HTH_TETR_2"/>
    <property type="match status" value="1"/>
</dbReference>
<reference evidence="6" key="3">
    <citation type="journal article" date="2022" name="BMC Genomics">
        <title>Comparative genome analysis of mycobacteria focusing on tRNA and non-coding RNA.</title>
        <authorList>
            <person name="Behra P.R.K."/>
            <person name="Pettersson B.M.F."/>
            <person name="Ramesh M."/>
            <person name="Das S."/>
            <person name="Dasgupta S."/>
            <person name="Kirsebom L.A."/>
        </authorList>
    </citation>
    <scope>NUCLEOTIDE SEQUENCE</scope>
    <source>
        <strain evidence="6">CCUG 55640</strain>
    </source>
</reference>
<evidence type="ECO:0000256" key="2">
    <source>
        <dbReference type="ARBA" id="ARBA00023125"/>
    </source>
</evidence>
<organism evidence="6 9">
    <name type="scientific">Mycobacterium alsense</name>
    <dbReference type="NCBI Taxonomy" id="324058"/>
    <lineage>
        <taxon>Bacteria</taxon>
        <taxon>Bacillati</taxon>
        <taxon>Actinomycetota</taxon>
        <taxon>Actinomycetes</taxon>
        <taxon>Mycobacteriales</taxon>
        <taxon>Mycobacteriaceae</taxon>
        <taxon>Mycobacterium</taxon>
    </lineage>
</organism>
<reference evidence="6" key="2">
    <citation type="submission" date="2020-07" db="EMBL/GenBank/DDBJ databases">
        <authorList>
            <person name="Pettersson B.M.F."/>
            <person name="Behra P.R.K."/>
            <person name="Ramesh M."/>
            <person name="Das S."/>
            <person name="Dasgupta S."/>
            <person name="Kirsebom L.A."/>
        </authorList>
    </citation>
    <scope>NUCLEOTIDE SEQUENCE</scope>
    <source>
        <strain evidence="6">CCUG 55640</strain>
    </source>
</reference>
<comment type="caution">
    <text evidence="6">The sequence shown here is derived from an EMBL/GenBank/DDBJ whole genome shotgun (WGS) entry which is preliminary data.</text>
</comment>
<feature type="DNA-binding region" description="H-T-H motif" evidence="4">
    <location>
        <begin position="50"/>
        <end position="69"/>
    </location>
</feature>
<dbReference type="InterPro" id="IPR023772">
    <property type="entry name" value="DNA-bd_HTH_TetR-type_CS"/>
</dbReference>
<dbReference type="SUPFAM" id="SSF46689">
    <property type="entry name" value="Homeodomain-like"/>
    <property type="match status" value="1"/>
</dbReference>
<evidence type="ECO:0000256" key="1">
    <source>
        <dbReference type="ARBA" id="ARBA00023015"/>
    </source>
</evidence>
<evidence type="ECO:0000313" key="6">
    <source>
        <dbReference type="EMBL" id="MCV7377574.1"/>
    </source>
</evidence>
<keyword evidence="8" id="KW-1185">Reference proteome</keyword>
<dbReference type="RefSeq" id="WP_083136503.1">
    <property type="nucleotide sequence ID" value="NZ_JACKVH010000008.1"/>
</dbReference>
<accession>A0AA42BWV0</accession>
<name>A0AA42BWV0_9MYCO</name>
<dbReference type="GO" id="GO:0003700">
    <property type="term" value="F:DNA-binding transcription factor activity"/>
    <property type="evidence" value="ECO:0007669"/>
    <property type="project" value="TreeGrafter"/>
</dbReference>
<protein>
    <submittedName>
        <fullName evidence="6">TetR family transcriptional regulator</fullName>
    </submittedName>
</protein>
<dbReference type="Proteomes" id="UP000192319">
    <property type="component" value="Unassembled WGS sequence"/>
</dbReference>
<dbReference type="AlphaFoldDB" id="A0AA42BWV0"/>
<dbReference type="InterPro" id="IPR001647">
    <property type="entry name" value="HTH_TetR"/>
</dbReference>
<reference evidence="7 8" key="1">
    <citation type="submission" date="2017-02" db="EMBL/GenBank/DDBJ databases">
        <title>The new phylogeny of genus Mycobacterium.</title>
        <authorList>
            <person name="Tortoli E."/>
            <person name="Trovato A."/>
            <person name="Cirillo D.M."/>
        </authorList>
    </citation>
    <scope>NUCLEOTIDE SEQUENCE [LARGE SCALE GENOMIC DNA]</scope>
    <source>
        <strain evidence="7 8">DSM 45230</strain>
    </source>
</reference>
<dbReference type="GO" id="GO:0000976">
    <property type="term" value="F:transcription cis-regulatory region binding"/>
    <property type="evidence" value="ECO:0007669"/>
    <property type="project" value="TreeGrafter"/>
</dbReference>
<evidence type="ECO:0000313" key="7">
    <source>
        <dbReference type="EMBL" id="OQZ92945.1"/>
    </source>
</evidence>
<gene>
    <name evidence="7" type="ORF">BST11_02830</name>
    <name evidence="6" type="ORF">H7K38_02760</name>
</gene>
<dbReference type="PANTHER" id="PTHR30055:SF234">
    <property type="entry name" value="HTH-TYPE TRANSCRIPTIONAL REGULATOR BETI"/>
    <property type="match status" value="1"/>
</dbReference>
<dbReference type="InterPro" id="IPR009057">
    <property type="entry name" value="Homeodomain-like_sf"/>
</dbReference>
<sequence length="214" mass="22765">MSSDALVTIASRANRQTGATLRNRRQEETFRKVLAAGIETLREKSYAELTVRAVAARAKVAPATAYTYFSSKNHLIAEVYLDLVRQVPYFTDVNDPMPVRVDQTLRHLALVVADEPEVGAACTTALLGGGSDPAVSAARDRIGAEIHRRIASAMGPGANPATVSALEMAFFGALVQAGSGEFTYRGITDRLAYVVGLILAGAGETSREPNGGER</sequence>
<keyword evidence="1" id="KW-0805">Transcription regulation</keyword>
<dbReference type="Gene3D" id="1.10.357.10">
    <property type="entry name" value="Tetracycline Repressor, domain 2"/>
    <property type="match status" value="1"/>
</dbReference>
<dbReference type="Proteomes" id="UP001141650">
    <property type="component" value="Unassembled WGS sequence"/>
</dbReference>
<evidence type="ECO:0000256" key="3">
    <source>
        <dbReference type="ARBA" id="ARBA00023163"/>
    </source>
</evidence>
<dbReference type="PROSITE" id="PS01081">
    <property type="entry name" value="HTH_TETR_1"/>
    <property type="match status" value="1"/>
</dbReference>
<evidence type="ECO:0000259" key="5">
    <source>
        <dbReference type="PROSITE" id="PS50977"/>
    </source>
</evidence>
<evidence type="ECO:0000256" key="4">
    <source>
        <dbReference type="PROSITE-ProRule" id="PRU00335"/>
    </source>
</evidence>
<dbReference type="Pfam" id="PF00440">
    <property type="entry name" value="TetR_N"/>
    <property type="match status" value="1"/>
</dbReference>
<proteinExistence type="predicted"/>
<evidence type="ECO:0000313" key="9">
    <source>
        <dbReference type="Proteomes" id="UP001141650"/>
    </source>
</evidence>
<dbReference type="EMBL" id="MVHD01000003">
    <property type="protein sequence ID" value="OQZ92945.1"/>
    <property type="molecule type" value="Genomic_DNA"/>
</dbReference>
<dbReference type="PRINTS" id="PR00455">
    <property type="entry name" value="HTHTETR"/>
</dbReference>
<dbReference type="InterPro" id="IPR050109">
    <property type="entry name" value="HTH-type_TetR-like_transc_reg"/>
</dbReference>
<evidence type="ECO:0000313" key="8">
    <source>
        <dbReference type="Proteomes" id="UP000192319"/>
    </source>
</evidence>
<feature type="domain" description="HTH tetR-type" evidence="5">
    <location>
        <begin position="27"/>
        <end position="87"/>
    </location>
</feature>
<dbReference type="PANTHER" id="PTHR30055">
    <property type="entry name" value="HTH-TYPE TRANSCRIPTIONAL REGULATOR RUTR"/>
    <property type="match status" value="1"/>
</dbReference>
<dbReference type="EMBL" id="JACKVH010000008">
    <property type="protein sequence ID" value="MCV7377574.1"/>
    <property type="molecule type" value="Genomic_DNA"/>
</dbReference>
<keyword evidence="2 4" id="KW-0238">DNA-binding</keyword>